<organism evidence="1 2">
    <name type="scientific">Tetradesmus obliquus</name>
    <name type="common">Green alga</name>
    <name type="synonym">Acutodesmus obliquus</name>
    <dbReference type="NCBI Taxonomy" id="3088"/>
    <lineage>
        <taxon>Eukaryota</taxon>
        <taxon>Viridiplantae</taxon>
        <taxon>Chlorophyta</taxon>
        <taxon>core chlorophytes</taxon>
        <taxon>Chlorophyceae</taxon>
        <taxon>CS clade</taxon>
        <taxon>Sphaeropleales</taxon>
        <taxon>Scenedesmaceae</taxon>
        <taxon>Tetradesmus</taxon>
    </lineage>
</organism>
<dbReference type="EMBL" id="CP126214">
    <property type="protein sequence ID" value="WIA16324.1"/>
    <property type="molecule type" value="Genomic_DNA"/>
</dbReference>
<keyword evidence="2" id="KW-1185">Reference proteome</keyword>
<dbReference type="Gene3D" id="2.40.400.10">
    <property type="entry name" value="Acetoacetate decarboxylase-like"/>
    <property type="match status" value="1"/>
</dbReference>
<evidence type="ECO:0000313" key="1">
    <source>
        <dbReference type="EMBL" id="WIA16324.1"/>
    </source>
</evidence>
<sequence length="180" mass="18704">MVPSIFVRIWVDSRPSMEAGRYLGGYPKYMASFVWQLDPATGAPVNVTVRATNRTILRIVGLKPSSSTASAATAAGADSGVEAAGDVHVVTSIVSSNVQWPIYPPGIKKPASNVPLIASQEIDIGSEKAAFYKAEAVYLDALMLTGNAAVPVLVDSAMPIISTPAGTKATVKAPTNLTCA</sequence>
<dbReference type="InterPro" id="IPR023375">
    <property type="entry name" value="ADC_dom_sf"/>
</dbReference>
<accession>A0ABY8U5F3</accession>
<dbReference type="SUPFAM" id="SSF160104">
    <property type="entry name" value="Acetoacetate decarboxylase-like"/>
    <property type="match status" value="1"/>
</dbReference>
<evidence type="ECO:0000313" key="2">
    <source>
        <dbReference type="Proteomes" id="UP001244341"/>
    </source>
</evidence>
<name>A0ABY8U5F3_TETOB</name>
<protein>
    <submittedName>
        <fullName evidence="1">Uncharacterized protein</fullName>
    </submittedName>
</protein>
<reference evidence="1 2" key="1">
    <citation type="submission" date="2023-05" db="EMBL/GenBank/DDBJ databases">
        <title>A 100% complete, gapless, phased diploid assembly of the Scenedesmus obliquus UTEX 3031 genome.</title>
        <authorList>
            <person name="Biondi T.C."/>
            <person name="Hanschen E.R."/>
            <person name="Kwon T."/>
            <person name="Eng W."/>
            <person name="Kruse C.P.S."/>
            <person name="Koehler S.I."/>
            <person name="Kunde Y."/>
            <person name="Gleasner C.D."/>
            <person name="You Mak K.T."/>
            <person name="Polle J."/>
            <person name="Hovde B.T."/>
            <person name="Starkenburg S.R."/>
        </authorList>
    </citation>
    <scope>NUCLEOTIDE SEQUENCE [LARGE SCALE GENOMIC DNA]</scope>
    <source>
        <strain evidence="1 2">DOE0152z</strain>
    </source>
</reference>
<gene>
    <name evidence="1" type="ORF">OEZ85_013023</name>
</gene>
<dbReference type="Proteomes" id="UP001244341">
    <property type="component" value="Chromosome 7b"/>
</dbReference>
<proteinExistence type="predicted"/>